<dbReference type="Proteomes" id="UP000078348">
    <property type="component" value="Unassembled WGS sequence"/>
</dbReference>
<feature type="compositionally biased region" description="Low complexity" evidence="4">
    <location>
        <begin position="366"/>
        <end position="388"/>
    </location>
</feature>
<evidence type="ECO:0000256" key="2">
    <source>
        <dbReference type="ARBA" id="ARBA00022803"/>
    </source>
</evidence>
<gene>
    <name evidence="5" type="ORF">AV274_6368</name>
</gene>
<dbReference type="GO" id="GO:0072380">
    <property type="term" value="C:TRC complex"/>
    <property type="evidence" value="ECO:0007669"/>
    <property type="project" value="TreeGrafter"/>
</dbReference>
<dbReference type="GO" id="GO:0016020">
    <property type="term" value="C:membrane"/>
    <property type="evidence" value="ECO:0007669"/>
    <property type="project" value="TreeGrafter"/>
</dbReference>
<name>A0A196S7L2_BLAHN</name>
<reference evidence="5 6" key="1">
    <citation type="submission" date="2016-05" db="EMBL/GenBank/DDBJ databases">
        <title>Nuclear genome of Blastocystis sp. subtype 1 NandII.</title>
        <authorList>
            <person name="Gentekaki E."/>
            <person name="Curtis B."/>
            <person name="Stairs C."/>
            <person name="Eme L."/>
            <person name="Herman E."/>
            <person name="Klimes V."/>
            <person name="Arias M.C."/>
            <person name="Elias M."/>
            <person name="Hilliou F."/>
            <person name="Klute M."/>
            <person name="Malik S.-B."/>
            <person name="Pightling A."/>
            <person name="Rachubinski R."/>
            <person name="Salas D."/>
            <person name="Schlacht A."/>
            <person name="Suga H."/>
            <person name="Archibald J."/>
            <person name="Ball S.G."/>
            <person name="Clark G."/>
            <person name="Dacks J."/>
            <person name="Van Der Giezen M."/>
            <person name="Tsaousis A."/>
            <person name="Roger A."/>
        </authorList>
    </citation>
    <scope>NUCLEOTIDE SEQUENCE [LARGE SCALE GENOMIC DNA]</scope>
    <source>
        <strain evidence="6">ATCC 50177 / NandII</strain>
    </source>
</reference>
<dbReference type="InterPro" id="IPR011990">
    <property type="entry name" value="TPR-like_helical_dom_sf"/>
</dbReference>
<dbReference type="SUPFAM" id="SSF48452">
    <property type="entry name" value="TPR-like"/>
    <property type="match status" value="1"/>
</dbReference>
<dbReference type="STRING" id="478820.A0A196S7L2"/>
<dbReference type="SMART" id="SM00028">
    <property type="entry name" value="TPR"/>
    <property type="match status" value="3"/>
</dbReference>
<dbReference type="PANTHER" id="PTHR45831">
    <property type="entry name" value="LD24721P"/>
    <property type="match status" value="1"/>
</dbReference>
<evidence type="ECO:0000256" key="4">
    <source>
        <dbReference type="SAM" id="MobiDB-lite"/>
    </source>
</evidence>
<feature type="repeat" description="TPR" evidence="3">
    <location>
        <begin position="214"/>
        <end position="247"/>
    </location>
</feature>
<dbReference type="Pfam" id="PF14559">
    <property type="entry name" value="TPR_19"/>
    <property type="match status" value="1"/>
</dbReference>
<dbReference type="OrthoDB" id="2423701at2759"/>
<organism evidence="5 6">
    <name type="scientific">Blastocystis sp. subtype 1 (strain ATCC 50177 / NandII)</name>
    <dbReference type="NCBI Taxonomy" id="478820"/>
    <lineage>
        <taxon>Eukaryota</taxon>
        <taxon>Sar</taxon>
        <taxon>Stramenopiles</taxon>
        <taxon>Bigyra</taxon>
        <taxon>Opalozoa</taxon>
        <taxon>Opalinata</taxon>
        <taxon>Blastocystidae</taxon>
        <taxon>Blastocystis</taxon>
    </lineage>
</organism>
<dbReference type="GO" id="GO:0006620">
    <property type="term" value="P:post-translational protein targeting to endoplasmic reticulum membrane"/>
    <property type="evidence" value="ECO:0007669"/>
    <property type="project" value="TreeGrafter"/>
</dbReference>
<feature type="compositionally biased region" description="Low complexity" evidence="4">
    <location>
        <begin position="265"/>
        <end position="284"/>
    </location>
</feature>
<keyword evidence="1" id="KW-0677">Repeat</keyword>
<evidence type="ECO:0000313" key="5">
    <source>
        <dbReference type="EMBL" id="OAO11974.1"/>
    </source>
</evidence>
<dbReference type="Gene3D" id="1.25.40.10">
    <property type="entry name" value="Tetratricopeptide repeat domain"/>
    <property type="match status" value="1"/>
</dbReference>
<protein>
    <submittedName>
        <fullName evidence="5">Small glutamine-rich tetratricopeptide repeat protein</fullName>
    </submittedName>
</protein>
<accession>A0A196S7L2</accession>
<keyword evidence="6" id="KW-1185">Reference proteome</keyword>
<dbReference type="PANTHER" id="PTHR45831:SF2">
    <property type="entry name" value="LD24721P"/>
    <property type="match status" value="1"/>
</dbReference>
<feature type="region of interest" description="Disordered" evidence="4">
    <location>
        <begin position="260"/>
        <end position="290"/>
    </location>
</feature>
<evidence type="ECO:0000256" key="1">
    <source>
        <dbReference type="ARBA" id="ARBA00022737"/>
    </source>
</evidence>
<dbReference type="EMBL" id="LXWW01000571">
    <property type="protein sequence ID" value="OAO11974.1"/>
    <property type="molecule type" value="Genomic_DNA"/>
</dbReference>
<dbReference type="InterPro" id="IPR019734">
    <property type="entry name" value="TPR_rpt"/>
</dbReference>
<evidence type="ECO:0000256" key="3">
    <source>
        <dbReference type="PROSITE-ProRule" id="PRU00339"/>
    </source>
</evidence>
<dbReference type="PROSITE" id="PS50005">
    <property type="entry name" value="TPR"/>
    <property type="match status" value="2"/>
</dbReference>
<proteinExistence type="predicted"/>
<sequence>MSSNTDCRLLSAIVDYLQSKREESANPALLDESIRLLQLSFNMNAMNESSANTDLYSIFDNYLESHGLKSSPSSSFQNPSQVAGLNTFLEALEKKGYFNGVAVGSEEYQERYNKAVKKFMDRQSKTAAEPAPVNSEKQVSEESEAFKQKGNEFFRSGKFAEAVSSYTQALEVSRSNPQNYIYYCNRATAFFYLKNYEAAEADCKECLALNPRHMKAYTRLAAVYSKMERYEEAVKACEAGLAIDASNVELSSLLPSLKAHLSASQGQPQGQTQNQPQGQPQGQPNLGNLFQSLASNPMVQNMAQSLSNGQANLSDILNNPMVSQMAERLTSNPELMGNLMASFGNMMSGQNGGAAPDLSSLTSMFGGAAQGQNQNQGNTQGQQSDKQD</sequence>
<feature type="region of interest" description="Disordered" evidence="4">
    <location>
        <begin position="123"/>
        <end position="142"/>
    </location>
</feature>
<comment type="caution">
    <text evidence="5">The sequence shown here is derived from an EMBL/GenBank/DDBJ whole genome shotgun (WGS) entry which is preliminary data.</text>
</comment>
<feature type="region of interest" description="Disordered" evidence="4">
    <location>
        <begin position="351"/>
        <end position="388"/>
    </location>
</feature>
<dbReference type="GO" id="GO:0060090">
    <property type="term" value="F:molecular adaptor activity"/>
    <property type="evidence" value="ECO:0007669"/>
    <property type="project" value="TreeGrafter"/>
</dbReference>
<dbReference type="Pfam" id="PF13181">
    <property type="entry name" value="TPR_8"/>
    <property type="match status" value="1"/>
</dbReference>
<evidence type="ECO:0000313" key="6">
    <source>
        <dbReference type="Proteomes" id="UP000078348"/>
    </source>
</evidence>
<dbReference type="InterPro" id="IPR047150">
    <property type="entry name" value="SGT"/>
</dbReference>
<feature type="repeat" description="TPR" evidence="3">
    <location>
        <begin position="143"/>
        <end position="176"/>
    </location>
</feature>
<dbReference type="AlphaFoldDB" id="A0A196S7L2"/>
<keyword evidence="2 3" id="KW-0802">TPR repeat</keyword>